<gene>
    <name evidence="3" type="ORF">N7U66_02680</name>
</gene>
<dbReference type="InterPro" id="IPR037066">
    <property type="entry name" value="Plug_dom_sf"/>
</dbReference>
<evidence type="ECO:0000256" key="1">
    <source>
        <dbReference type="PROSITE-ProRule" id="PRU01360"/>
    </source>
</evidence>
<keyword evidence="1" id="KW-0813">Transport</keyword>
<name>A0A9E8MYC5_9FLAO</name>
<evidence type="ECO:0000259" key="2">
    <source>
        <dbReference type="Pfam" id="PF07715"/>
    </source>
</evidence>
<proteinExistence type="inferred from homology"/>
<dbReference type="Pfam" id="PF07715">
    <property type="entry name" value="Plug"/>
    <property type="match status" value="1"/>
</dbReference>
<keyword evidence="4" id="KW-1185">Reference proteome</keyword>
<keyword evidence="3" id="KW-0121">Carboxypeptidase</keyword>
<dbReference type="Pfam" id="PF13715">
    <property type="entry name" value="CarbopepD_reg_2"/>
    <property type="match status" value="1"/>
</dbReference>
<dbReference type="Proteomes" id="UP001164705">
    <property type="component" value="Chromosome"/>
</dbReference>
<feature type="domain" description="TonB-dependent receptor plug" evidence="2">
    <location>
        <begin position="98"/>
        <end position="148"/>
    </location>
</feature>
<reference evidence="3" key="1">
    <citation type="submission" date="2022-11" db="EMBL/GenBank/DDBJ databases">
        <title>Lacinutrix neustonica HL-RS19T sp. nov., isolated from the surface microlayer sample of brackish Lake Shihwa.</title>
        <authorList>
            <person name="Choi J.Y."/>
            <person name="Hwang C.Y."/>
        </authorList>
    </citation>
    <scope>NUCLEOTIDE SEQUENCE</scope>
    <source>
        <strain evidence="3">HL-RS19</strain>
    </source>
</reference>
<evidence type="ECO:0000313" key="4">
    <source>
        <dbReference type="Proteomes" id="UP001164705"/>
    </source>
</evidence>
<comment type="subcellular location">
    <subcellularLocation>
        <location evidence="1">Cell outer membrane</location>
        <topology evidence="1">Multi-pass membrane protein</topology>
    </subcellularLocation>
</comment>
<dbReference type="Gene3D" id="2.170.130.10">
    <property type="entry name" value="TonB-dependent receptor, plug domain"/>
    <property type="match status" value="1"/>
</dbReference>
<accession>A0A9E8MYC5</accession>
<evidence type="ECO:0000313" key="3">
    <source>
        <dbReference type="EMBL" id="WAC03958.1"/>
    </source>
</evidence>
<keyword evidence="1" id="KW-0812">Transmembrane</keyword>
<dbReference type="PROSITE" id="PS52016">
    <property type="entry name" value="TONB_DEPENDENT_REC_3"/>
    <property type="match status" value="1"/>
</dbReference>
<dbReference type="GO" id="GO:0009279">
    <property type="term" value="C:cell outer membrane"/>
    <property type="evidence" value="ECO:0007669"/>
    <property type="project" value="UniProtKB-SubCell"/>
</dbReference>
<dbReference type="AlphaFoldDB" id="A0A9E8MYC5"/>
<dbReference type="InterPro" id="IPR039426">
    <property type="entry name" value="TonB-dep_rcpt-like"/>
</dbReference>
<dbReference type="Gene3D" id="2.60.40.1120">
    <property type="entry name" value="Carboxypeptidase-like, regulatory domain"/>
    <property type="match status" value="1"/>
</dbReference>
<keyword evidence="3" id="KW-0378">Hydrolase</keyword>
<dbReference type="GO" id="GO:0004180">
    <property type="term" value="F:carboxypeptidase activity"/>
    <property type="evidence" value="ECO:0007669"/>
    <property type="project" value="UniProtKB-KW"/>
</dbReference>
<dbReference type="SUPFAM" id="SSF56935">
    <property type="entry name" value="Porins"/>
    <property type="match status" value="1"/>
</dbReference>
<protein>
    <submittedName>
        <fullName evidence="3">Carboxypeptidase-like regulatory domain-containing protein</fullName>
    </submittedName>
</protein>
<keyword evidence="1" id="KW-0472">Membrane</keyword>
<dbReference type="InterPro" id="IPR012910">
    <property type="entry name" value="Plug_dom"/>
</dbReference>
<comment type="similarity">
    <text evidence="1">Belongs to the TonB-dependent receptor family.</text>
</comment>
<organism evidence="3 4">
    <name type="scientific">Lacinutrix neustonica</name>
    <dbReference type="NCBI Taxonomy" id="2980107"/>
    <lineage>
        <taxon>Bacteria</taxon>
        <taxon>Pseudomonadati</taxon>
        <taxon>Bacteroidota</taxon>
        <taxon>Flavobacteriia</taxon>
        <taxon>Flavobacteriales</taxon>
        <taxon>Flavobacteriaceae</taxon>
        <taxon>Lacinutrix</taxon>
    </lineage>
</organism>
<keyword evidence="1" id="KW-1134">Transmembrane beta strand</keyword>
<keyword evidence="3" id="KW-0645">Protease</keyword>
<sequence>MYDEAGLPLAGVNIIKKGSNYGTQTDFDGNYAINAETGDVLNVSYVGYVYKEITIGNETAISFSMDLDVEAIDEVVVTAIGISRESRSLGYSTTTIRSESLTEALTGRVSGVQIQQNTFQAGGSDNVIIRGISSVSNNSNPLYIVDGEVVSRKCN</sequence>
<keyword evidence="1" id="KW-0998">Cell outer membrane</keyword>
<dbReference type="KEGG" id="lnu:N7U66_02680"/>
<dbReference type="EMBL" id="CP113088">
    <property type="protein sequence ID" value="WAC03958.1"/>
    <property type="molecule type" value="Genomic_DNA"/>
</dbReference>
<dbReference type="SUPFAM" id="SSF49464">
    <property type="entry name" value="Carboxypeptidase regulatory domain-like"/>
    <property type="match status" value="1"/>
</dbReference>
<dbReference type="InterPro" id="IPR008969">
    <property type="entry name" value="CarboxyPept-like_regulatory"/>
</dbReference>